<name>A0ABQ6DI80_9HYPH</name>
<keyword evidence="1" id="KW-0732">Signal</keyword>
<dbReference type="InterPro" id="IPR036514">
    <property type="entry name" value="SGNH_hydro_sf"/>
</dbReference>
<sequence>MPMLVPSGHVCRRGLLAAGVLLFPSCARSATLTAQGRSMPHVALLGDSVFDNAAYVGGGPDVVQQLRAVLPAGWQASLIAVDGNVIADVPQQLARCPEGASHLVVSVGGNDALRASAVLERTARSVAEALALLVEVRDRFQAEYSAMLDAVQATGRAAAICTIYDPRYPDPQRRRLTGAALALLNDVITREAFTRGSPLIDLRVLCGEDADFANPIEPSVQGGRKIARAVAAFLQARPEQQGSLVFAR</sequence>
<dbReference type="InterPro" id="IPR013830">
    <property type="entry name" value="SGNH_hydro"/>
</dbReference>
<dbReference type="Pfam" id="PF13472">
    <property type="entry name" value="Lipase_GDSL_2"/>
    <property type="match status" value="1"/>
</dbReference>
<dbReference type="EMBL" id="BSPK01000046">
    <property type="protein sequence ID" value="GLS64588.1"/>
    <property type="molecule type" value="Genomic_DNA"/>
</dbReference>
<accession>A0ABQ6DI80</accession>
<evidence type="ECO:0000256" key="1">
    <source>
        <dbReference type="SAM" id="SignalP"/>
    </source>
</evidence>
<proteinExistence type="predicted"/>
<reference evidence="4" key="1">
    <citation type="journal article" date="2019" name="Int. J. Syst. Evol. Microbiol.">
        <title>The Global Catalogue of Microorganisms (GCM) 10K type strain sequencing project: providing services to taxonomists for standard genome sequencing and annotation.</title>
        <authorList>
            <consortium name="The Broad Institute Genomics Platform"/>
            <consortium name="The Broad Institute Genome Sequencing Center for Infectious Disease"/>
            <person name="Wu L."/>
            <person name="Ma J."/>
        </authorList>
    </citation>
    <scope>NUCLEOTIDE SEQUENCE [LARGE SCALE GENOMIC DNA]</scope>
    <source>
        <strain evidence="4">NBRC 107715</strain>
    </source>
</reference>
<comment type="caution">
    <text evidence="3">The sequence shown here is derived from an EMBL/GenBank/DDBJ whole genome shotgun (WGS) entry which is preliminary data.</text>
</comment>
<evidence type="ECO:0000313" key="3">
    <source>
        <dbReference type="EMBL" id="GLS64588.1"/>
    </source>
</evidence>
<protein>
    <recommendedName>
        <fullName evidence="2">SGNH hydrolase-type esterase domain-containing protein</fullName>
    </recommendedName>
</protein>
<dbReference type="SUPFAM" id="SSF52266">
    <property type="entry name" value="SGNH hydrolase"/>
    <property type="match status" value="1"/>
</dbReference>
<feature type="chain" id="PRO_5046260008" description="SGNH hydrolase-type esterase domain-containing protein" evidence="1">
    <location>
        <begin position="30"/>
        <end position="248"/>
    </location>
</feature>
<evidence type="ECO:0000313" key="4">
    <source>
        <dbReference type="Proteomes" id="UP001156856"/>
    </source>
</evidence>
<organism evidence="3 4">
    <name type="scientific">Methylobacterium oxalidis</name>
    <dbReference type="NCBI Taxonomy" id="944322"/>
    <lineage>
        <taxon>Bacteria</taxon>
        <taxon>Pseudomonadati</taxon>
        <taxon>Pseudomonadota</taxon>
        <taxon>Alphaproteobacteria</taxon>
        <taxon>Hyphomicrobiales</taxon>
        <taxon>Methylobacteriaceae</taxon>
        <taxon>Methylobacterium</taxon>
    </lineage>
</organism>
<dbReference type="CDD" id="cd00229">
    <property type="entry name" value="SGNH_hydrolase"/>
    <property type="match status" value="1"/>
</dbReference>
<evidence type="ECO:0000259" key="2">
    <source>
        <dbReference type="Pfam" id="PF13472"/>
    </source>
</evidence>
<dbReference type="Proteomes" id="UP001156856">
    <property type="component" value="Unassembled WGS sequence"/>
</dbReference>
<feature type="domain" description="SGNH hydrolase-type esterase" evidence="2">
    <location>
        <begin position="44"/>
        <end position="211"/>
    </location>
</feature>
<gene>
    <name evidence="3" type="ORF">GCM10007888_29690</name>
</gene>
<keyword evidence="4" id="KW-1185">Reference proteome</keyword>
<dbReference type="Gene3D" id="3.40.50.1110">
    <property type="entry name" value="SGNH hydrolase"/>
    <property type="match status" value="1"/>
</dbReference>
<feature type="signal peptide" evidence="1">
    <location>
        <begin position="1"/>
        <end position="29"/>
    </location>
</feature>